<comment type="caution">
    <text evidence="2">The sequence shown here is derived from an EMBL/GenBank/DDBJ whole genome shotgun (WGS) entry which is preliminary data.</text>
</comment>
<dbReference type="AlphaFoldDB" id="A0A444XUM9"/>
<sequence length="210" mass="24015">MSGNPLLSIHYDGEIVYQLCDDEDVRLIRSWHNRWTNIHLLELYVFLVDFGGRGSSEDTVDDSPTSGVVRRTIRRTMVDLNMPPEGSQEGLMLKDPMMEQYEVNPDDGDNADEEPPEIPDDGDEEEEMNYYGGIQIALTQPAISRPYDWPNHFTRTMRVKRGRPVSSRIRNNMDGVEHNGEKQCGLCRQSRHTRRTCTALGDGRASSSRR</sequence>
<organism evidence="2 3">
    <name type="scientific">Arachis hypogaea</name>
    <name type="common">Peanut</name>
    <dbReference type="NCBI Taxonomy" id="3818"/>
    <lineage>
        <taxon>Eukaryota</taxon>
        <taxon>Viridiplantae</taxon>
        <taxon>Streptophyta</taxon>
        <taxon>Embryophyta</taxon>
        <taxon>Tracheophyta</taxon>
        <taxon>Spermatophyta</taxon>
        <taxon>Magnoliopsida</taxon>
        <taxon>eudicotyledons</taxon>
        <taxon>Gunneridae</taxon>
        <taxon>Pentapetalae</taxon>
        <taxon>rosids</taxon>
        <taxon>fabids</taxon>
        <taxon>Fabales</taxon>
        <taxon>Fabaceae</taxon>
        <taxon>Papilionoideae</taxon>
        <taxon>50 kb inversion clade</taxon>
        <taxon>dalbergioids sensu lato</taxon>
        <taxon>Dalbergieae</taxon>
        <taxon>Pterocarpus clade</taxon>
        <taxon>Arachis</taxon>
    </lineage>
</organism>
<dbReference type="EMBL" id="SDMP01000019">
    <property type="protein sequence ID" value="RYQ93490.1"/>
    <property type="molecule type" value="Genomic_DNA"/>
</dbReference>
<proteinExistence type="predicted"/>
<gene>
    <name evidence="2" type="ORF">Ahy_B09g099770</name>
</gene>
<evidence type="ECO:0000313" key="3">
    <source>
        <dbReference type="Proteomes" id="UP000289738"/>
    </source>
</evidence>
<accession>A0A444XUM9</accession>
<evidence type="ECO:0000256" key="1">
    <source>
        <dbReference type="SAM" id="MobiDB-lite"/>
    </source>
</evidence>
<evidence type="ECO:0000313" key="2">
    <source>
        <dbReference type="EMBL" id="RYQ93490.1"/>
    </source>
</evidence>
<protein>
    <submittedName>
        <fullName evidence="2">Uncharacterized protein</fullName>
    </submittedName>
</protein>
<feature type="region of interest" description="Disordered" evidence="1">
    <location>
        <begin position="103"/>
        <end position="126"/>
    </location>
</feature>
<keyword evidence="3" id="KW-1185">Reference proteome</keyword>
<reference evidence="2 3" key="1">
    <citation type="submission" date="2019-01" db="EMBL/GenBank/DDBJ databases">
        <title>Sequencing of cultivated peanut Arachis hypogaea provides insights into genome evolution and oil improvement.</title>
        <authorList>
            <person name="Chen X."/>
        </authorList>
    </citation>
    <scope>NUCLEOTIDE SEQUENCE [LARGE SCALE GENOMIC DNA]</scope>
    <source>
        <strain evidence="3">cv. Fuhuasheng</strain>
        <tissue evidence="2">Leaves</tissue>
    </source>
</reference>
<dbReference type="Proteomes" id="UP000289738">
    <property type="component" value="Chromosome B09"/>
</dbReference>
<feature type="compositionally biased region" description="Acidic residues" evidence="1">
    <location>
        <begin position="104"/>
        <end position="126"/>
    </location>
</feature>
<name>A0A444XUM9_ARAHY</name>